<protein>
    <submittedName>
        <fullName evidence="6">Ureide permease 4</fullName>
    </submittedName>
</protein>
<comment type="subcellular location">
    <subcellularLocation>
        <location evidence="1">Membrane</location>
        <topology evidence="1">Multi-pass membrane protein</topology>
    </subcellularLocation>
</comment>
<dbReference type="OMA" id="ANPRNTM"/>
<gene>
    <name evidence="6" type="primary">UPS4</name>
    <name evidence="6" type="ORF">AK812_SmicGene36905</name>
</gene>
<dbReference type="OrthoDB" id="427085at2759"/>
<feature type="transmembrane region" description="Helical" evidence="5">
    <location>
        <begin position="517"/>
        <end position="542"/>
    </location>
</feature>
<feature type="transmembrane region" description="Helical" evidence="5">
    <location>
        <begin position="189"/>
        <end position="217"/>
    </location>
</feature>
<evidence type="ECO:0000313" key="6">
    <source>
        <dbReference type="EMBL" id="OLP82427.1"/>
    </source>
</evidence>
<evidence type="ECO:0000313" key="7">
    <source>
        <dbReference type="Proteomes" id="UP000186817"/>
    </source>
</evidence>
<reference evidence="6 7" key="1">
    <citation type="submission" date="2016-02" db="EMBL/GenBank/DDBJ databases">
        <title>Genome analysis of coral dinoflagellate symbionts highlights evolutionary adaptations to a symbiotic lifestyle.</title>
        <authorList>
            <person name="Aranda M."/>
            <person name="Li Y."/>
            <person name="Liew Y.J."/>
            <person name="Baumgarten S."/>
            <person name="Simakov O."/>
            <person name="Wilson M."/>
            <person name="Piel J."/>
            <person name="Ashoor H."/>
            <person name="Bougouffa S."/>
            <person name="Bajic V.B."/>
            <person name="Ryu T."/>
            <person name="Ravasi T."/>
            <person name="Bayer T."/>
            <person name="Micklem G."/>
            <person name="Kim H."/>
            <person name="Bhak J."/>
            <person name="Lajeunesse T.C."/>
            <person name="Voolstra C.R."/>
        </authorList>
    </citation>
    <scope>NUCLEOTIDE SEQUENCE [LARGE SCALE GENOMIC DNA]</scope>
    <source>
        <strain evidence="6 7">CCMP2467</strain>
    </source>
</reference>
<dbReference type="PANTHER" id="PTHR16119">
    <property type="entry name" value="TRANSMEMBRANE PROTEIN 144"/>
    <property type="match status" value="1"/>
</dbReference>
<organism evidence="6 7">
    <name type="scientific">Symbiodinium microadriaticum</name>
    <name type="common">Dinoflagellate</name>
    <name type="synonym">Zooxanthella microadriatica</name>
    <dbReference type="NCBI Taxonomy" id="2951"/>
    <lineage>
        <taxon>Eukaryota</taxon>
        <taxon>Sar</taxon>
        <taxon>Alveolata</taxon>
        <taxon>Dinophyceae</taxon>
        <taxon>Suessiales</taxon>
        <taxon>Symbiodiniaceae</taxon>
        <taxon>Symbiodinium</taxon>
    </lineage>
</organism>
<feature type="transmembrane region" description="Helical" evidence="5">
    <location>
        <begin position="229"/>
        <end position="251"/>
    </location>
</feature>
<sequence length="689" mass="74101">MPVVSESWSQPCDGLRFDFAVVPCTSSITEVCISSMTISRGDVLLVPGSSKPATGTDWFPKNVASAKMQLTRLSAVLFEHFGALAGSAVSGILALQEVDCFLGNDCQGGNAEPPSLLLQAVLQVLVKVAVLSLQFSLIDSPVKQYMFTCPANNKAATRTWKDAAGHAVAGTWRVWDLQPRLRIGRDTPVNAAAMFVPASVDVALPMMFLLWFCWGIWPSARKKGGSTTINFALTYVCFQVLSSFFLCFTLGMANPRNTMHFDARQFHAVFANELSENSPAVLIALLGGFLLCSGDFIMAKAIEVLGLSVACPIGFGTAMVFGTALSYFLDSGPKADARLLFPGLGACLLGNVCNAASAWDVSCIREGFGNTRSKRQISTLQLGGHDQALGGNPPAAGTYPVKSISWLEPEDPSPEVVDEVPDETFWVWSPDADFWSPDLPSGPEPPNPIEKPIDNADLTETSAHNTDEVVESNTTEPQCVQVVSTVFESESSKYKRSLHKRSAANWDLDELETHSAAAFLIPLAAGFFLGSPGPISTAAHMIGQLTPFSQLFCFMFGQLISIFPLVSVVTWVSHCHQRRKGRSILTIPCAVWRGYVTACRERPKAVLCDAFAGCCVGTGQFLFLVGSPVVSKAVGFMFGTSSLLLSVLMGIVVFKELRGKNLVQKLLTYVAVICLVLALSLMCIASLGL</sequence>
<feature type="transmembrane region" description="Helical" evidence="5">
    <location>
        <begin position="636"/>
        <end position="654"/>
    </location>
</feature>
<feature type="transmembrane region" description="Helical" evidence="5">
    <location>
        <begin position="610"/>
        <end position="630"/>
    </location>
</feature>
<dbReference type="Proteomes" id="UP000186817">
    <property type="component" value="Unassembled WGS sequence"/>
</dbReference>
<evidence type="ECO:0000256" key="5">
    <source>
        <dbReference type="SAM" id="Phobius"/>
    </source>
</evidence>
<evidence type="ECO:0000256" key="3">
    <source>
        <dbReference type="ARBA" id="ARBA00022989"/>
    </source>
</evidence>
<evidence type="ECO:0000256" key="1">
    <source>
        <dbReference type="ARBA" id="ARBA00004141"/>
    </source>
</evidence>
<dbReference type="GO" id="GO:0016020">
    <property type="term" value="C:membrane"/>
    <property type="evidence" value="ECO:0007669"/>
    <property type="project" value="UniProtKB-SubCell"/>
</dbReference>
<dbReference type="InterPro" id="IPR009834">
    <property type="entry name" value="Ureide_permease"/>
</dbReference>
<evidence type="ECO:0000256" key="2">
    <source>
        <dbReference type="ARBA" id="ARBA00022692"/>
    </source>
</evidence>
<feature type="transmembrane region" description="Helical" evidence="5">
    <location>
        <begin position="666"/>
        <end position="687"/>
    </location>
</feature>
<accession>A0A1Q9CHU9</accession>
<keyword evidence="3 5" id="KW-1133">Transmembrane helix</keyword>
<keyword evidence="2 5" id="KW-0812">Transmembrane</keyword>
<dbReference type="AlphaFoldDB" id="A0A1Q9CHU9"/>
<keyword evidence="4 5" id="KW-0472">Membrane</keyword>
<feature type="transmembrane region" description="Helical" evidence="5">
    <location>
        <begin position="280"/>
        <end position="299"/>
    </location>
</feature>
<dbReference type="Pfam" id="PF07168">
    <property type="entry name" value="Ureide_permease"/>
    <property type="match status" value="1"/>
</dbReference>
<proteinExistence type="predicted"/>
<feature type="transmembrane region" description="Helical" evidence="5">
    <location>
        <begin position="305"/>
        <end position="329"/>
    </location>
</feature>
<dbReference type="EMBL" id="LSRX01001193">
    <property type="protein sequence ID" value="OLP82427.1"/>
    <property type="molecule type" value="Genomic_DNA"/>
</dbReference>
<keyword evidence="7" id="KW-1185">Reference proteome</keyword>
<evidence type="ECO:0000256" key="4">
    <source>
        <dbReference type="ARBA" id="ARBA00023136"/>
    </source>
</evidence>
<dbReference type="InterPro" id="IPR010651">
    <property type="entry name" value="Sugar_transport"/>
</dbReference>
<feature type="transmembrane region" description="Helical" evidence="5">
    <location>
        <begin position="548"/>
        <end position="572"/>
    </location>
</feature>
<comment type="caution">
    <text evidence="6">The sequence shown here is derived from an EMBL/GenBank/DDBJ whole genome shotgun (WGS) entry which is preliminary data.</text>
</comment>
<dbReference type="PANTHER" id="PTHR16119:SF17">
    <property type="entry name" value="TRANSMEMBRANE PROTEIN 144"/>
    <property type="match status" value="1"/>
</dbReference>
<dbReference type="GO" id="GO:0015144">
    <property type="term" value="F:carbohydrate transmembrane transporter activity"/>
    <property type="evidence" value="ECO:0007669"/>
    <property type="project" value="InterPro"/>
</dbReference>
<name>A0A1Q9CHU9_SYMMI</name>